<name>A0A8S9ZP89_9BILA</name>
<sequence>MIIRHNSIHSRPIRRPITPQTISIQISWSRPINRPIFPIMAKPITPSSVPTTPSTSRPITPKWIVIPVTMFLQIKLTRIYKTLTTQQPGVKNKKMSCIKSLFQTSMFYYKQIFKQILKLFSKH</sequence>
<dbReference type="AlphaFoldDB" id="A0A8S9ZP89"/>
<comment type="caution">
    <text evidence="1">The sequence shown here is derived from an EMBL/GenBank/DDBJ whole genome shotgun (WGS) entry which is preliminary data.</text>
</comment>
<proteinExistence type="predicted"/>
<accession>A0A8S9ZP89</accession>
<evidence type="ECO:0000313" key="1">
    <source>
        <dbReference type="EMBL" id="KAF7634896.1"/>
    </source>
</evidence>
<dbReference type="EMBL" id="JABEBT010000049">
    <property type="protein sequence ID" value="KAF7634896.1"/>
    <property type="molecule type" value="Genomic_DNA"/>
</dbReference>
<organism evidence="1 2">
    <name type="scientific">Meloidogyne graminicola</name>
    <dbReference type="NCBI Taxonomy" id="189291"/>
    <lineage>
        <taxon>Eukaryota</taxon>
        <taxon>Metazoa</taxon>
        <taxon>Ecdysozoa</taxon>
        <taxon>Nematoda</taxon>
        <taxon>Chromadorea</taxon>
        <taxon>Rhabditida</taxon>
        <taxon>Tylenchina</taxon>
        <taxon>Tylenchomorpha</taxon>
        <taxon>Tylenchoidea</taxon>
        <taxon>Meloidogynidae</taxon>
        <taxon>Meloidogyninae</taxon>
        <taxon>Meloidogyne</taxon>
    </lineage>
</organism>
<dbReference type="Proteomes" id="UP000605970">
    <property type="component" value="Unassembled WGS sequence"/>
</dbReference>
<evidence type="ECO:0000313" key="2">
    <source>
        <dbReference type="Proteomes" id="UP000605970"/>
    </source>
</evidence>
<reference evidence="1" key="1">
    <citation type="journal article" date="2020" name="Ecol. Evol.">
        <title>Genome structure and content of the rice root-knot nematode (Meloidogyne graminicola).</title>
        <authorList>
            <person name="Phan N.T."/>
            <person name="Danchin E.G.J."/>
            <person name="Klopp C."/>
            <person name="Perfus-Barbeoch L."/>
            <person name="Kozlowski D.K."/>
            <person name="Koutsovoulos G.D."/>
            <person name="Lopez-Roques C."/>
            <person name="Bouchez O."/>
            <person name="Zahm M."/>
            <person name="Besnard G."/>
            <person name="Bellafiore S."/>
        </authorList>
    </citation>
    <scope>NUCLEOTIDE SEQUENCE</scope>
    <source>
        <strain evidence="1">VN-18</strain>
    </source>
</reference>
<gene>
    <name evidence="1" type="ORF">Mgra_00005637</name>
</gene>
<protein>
    <submittedName>
        <fullName evidence="1">Uncharacterized protein</fullName>
    </submittedName>
</protein>
<keyword evidence="2" id="KW-1185">Reference proteome</keyword>